<dbReference type="InterPro" id="IPR003607">
    <property type="entry name" value="HD/PDEase_dom"/>
</dbReference>
<dbReference type="EMBL" id="JAGIQF010000009">
    <property type="protein sequence ID" value="MBP0603942.1"/>
    <property type="molecule type" value="Genomic_DNA"/>
</dbReference>
<evidence type="ECO:0000259" key="2">
    <source>
        <dbReference type="PROSITE" id="PS50885"/>
    </source>
</evidence>
<evidence type="ECO:0000313" key="4">
    <source>
        <dbReference type="EMBL" id="MBP0603942.1"/>
    </source>
</evidence>
<name>A0ABS4B8X0_9GAMM</name>
<feature type="transmembrane region" description="Helical" evidence="1">
    <location>
        <begin position="47"/>
        <end position="69"/>
    </location>
</feature>
<dbReference type="InterPro" id="IPR003660">
    <property type="entry name" value="HAMP_dom"/>
</dbReference>
<dbReference type="SMART" id="SM00471">
    <property type="entry name" value="HDc"/>
    <property type="match status" value="1"/>
</dbReference>
<dbReference type="PANTHER" id="PTHR45228:SF5">
    <property type="entry name" value="CYCLIC DI-GMP PHOSPHODIESTERASE VC_1348-RELATED"/>
    <property type="match status" value="1"/>
</dbReference>
<feature type="domain" description="HD-GYP" evidence="3">
    <location>
        <begin position="765"/>
        <end position="980"/>
    </location>
</feature>
<evidence type="ECO:0000259" key="3">
    <source>
        <dbReference type="PROSITE" id="PS51832"/>
    </source>
</evidence>
<evidence type="ECO:0000256" key="1">
    <source>
        <dbReference type="SAM" id="Phobius"/>
    </source>
</evidence>
<organism evidence="4 5">
    <name type="scientific">Aeromonas sanarellii</name>
    <dbReference type="NCBI Taxonomy" id="633415"/>
    <lineage>
        <taxon>Bacteria</taxon>
        <taxon>Pseudomonadati</taxon>
        <taxon>Pseudomonadota</taxon>
        <taxon>Gammaproteobacteria</taxon>
        <taxon>Aeromonadales</taxon>
        <taxon>Aeromonadaceae</taxon>
        <taxon>Aeromonas</taxon>
    </lineage>
</organism>
<accession>A0ABS4B8X0</accession>
<dbReference type="SUPFAM" id="SSF109604">
    <property type="entry name" value="HD-domain/PDEase-like"/>
    <property type="match status" value="2"/>
</dbReference>
<keyword evidence="1" id="KW-0812">Transmembrane</keyword>
<dbReference type="Gene3D" id="3.30.450.20">
    <property type="entry name" value="PAS domain"/>
    <property type="match status" value="2"/>
</dbReference>
<dbReference type="PROSITE" id="PS51832">
    <property type="entry name" value="HD_GYP"/>
    <property type="match status" value="1"/>
</dbReference>
<evidence type="ECO:0000313" key="5">
    <source>
        <dbReference type="Proteomes" id="UP000666661"/>
    </source>
</evidence>
<comment type="caution">
    <text evidence="4">The sequence shown here is derived from an EMBL/GenBank/DDBJ whole genome shotgun (WGS) entry which is preliminary data.</text>
</comment>
<keyword evidence="1" id="KW-1133">Transmembrane helix</keyword>
<dbReference type="SUPFAM" id="SSF55781">
    <property type="entry name" value="GAF domain-like"/>
    <property type="match status" value="1"/>
</dbReference>
<dbReference type="Gene3D" id="1.10.3210.10">
    <property type="entry name" value="Hypothetical protein af1432"/>
    <property type="match status" value="2"/>
</dbReference>
<dbReference type="Gene3D" id="3.30.450.40">
    <property type="match status" value="1"/>
</dbReference>
<dbReference type="InterPro" id="IPR029016">
    <property type="entry name" value="GAF-like_dom_sf"/>
</dbReference>
<keyword evidence="5" id="KW-1185">Reference proteome</keyword>
<dbReference type="InterPro" id="IPR052020">
    <property type="entry name" value="Cyclic_di-GMP/3'3'-cGAMP_PDE"/>
</dbReference>
<dbReference type="PROSITE" id="PS50885">
    <property type="entry name" value="HAMP"/>
    <property type="match status" value="1"/>
</dbReference>
<dbReference type="CDD" id="cd00077">
    <property type="entry name" value="HDc"/>
    <property type="match status" value="1"/>
</dbReference>
<dbReference type="Pfam" id="PF13487">
    <property type="entry name" value="HD_5"/>
    <property type="match status" value="1"/>
</dbReference>
<reference evidence="4 5" key="1">
    <citation type="submission" date="2021-03" db="EMBL/GenBank/DDBJ databases">
        <title>Plant growth promoting bacteria isolated from wild legumes nodules and trapping Phaseolus vulgaris L. nodules in the center and southern Mexico.</title>
        <authorList>
            <person name="Estrada P."/>
        </authorList>
    </citation>
    <scope>NUCLEOTIDE SEQUENCE [LARGE SCALE GENOMIC DNA]</scope>
    <source>
        <strain evidence="4 5">MaGu-431</strain>
    </source>
</reference>
<dbReference type="PANTHER" id="PTHR45228">
    <property type="entry name" value="CYCLIC DI-GMP PHOSPHODIESTERASE TM_0186-RELATED"/>
    <property type="match status" value="1"/>
</dbReference>
<gene>
    <name evidence="4" type="ORF">J8I01_15660</name>
</gene>
<dbReference type="Gene3D" id="6.10.340.10">
    <property type="match status" value="1"/>
</dbReference>
<keyword evidence="1" id="KW-0472">Membrane</keyword>
<feature type="domain" description="HAMP" evidence="2">
    <location>
        <begin position="401"/>
        <end position="454"/>
    </location>
</feature>
<protein>
    <submittedName>
        <fullName evidence="4">HD domain-containing protein</fullName>
    </submittedName>
</protein>
<dbReference type="InterPro" id="IPR037522">
    <property type="entry name" value="HD_GYP_dom"/>
</dbReference>
<proteinExistence type="predicted"/>
<dbReference type="Proteomes" id="UP000666661">
    <property type="component" value="Unassembled WGS sequence"/>
</dbReference>
<sequence length="996" mass="112258">MHAVLTDNPIRPYAFCHPASTLSGDHHGDRRDKDRSMTTARLSRKPFYVHIATLFILLFSLLGGALIVLQFQQGMRQGLEHERQSFQHYREQLALAFKLNQRPAHMSLSLLRSGQLAAMTSLEERLAYLPQLAEVLANSASYGAIYAGYENGDFFLVRKLTERAKGALDSPPPESRLLVQSLSQGRGEFLYFDQRQRLLERRPMPDYRFDPRDRGWYKQARWSTGIIVTHPYLFFTTREPGMTLAVESDDRRAVIGLDAGVEGLSSLIGELPLPSHSQLVLFDEAGTLLATDPERLPSFDQLSRLPMLSALQHPILTKLQQEMATQPTLLHQPVELTLNDGNGSDWLVNLSALGEGSPFYLALLVPAEVLTAPARQDALRNLAWACAGLLLLLPVIWLAARRTATPLLALTQEAERIQHFDFGESEGPDSAIREIDDLARAMSSMRLTLGNFMNMGRALTAEHRFDSLLNRILHETVAAAQAEGGCLYLAKEKQMQAVQAIWQSQPLACERVHWQTALLGGLYHTDRLSLPLDEEQWSRYLADWGPFPGPRQLLAEPLYNHRQELIGCLLLVLPDCAPRELASRISLIEALAGMSASAIENQRLLEEQKQLLEAFIELIAGAIDAKSPYTGGHCQRVPELARMLTQAACDQQQGPFKDFRLDDEEWEAIHIASWLHDCGKVTTPEFVVDKATKLETIYDRIHEIRTRFEVLKRDAHIDALAARLPASERQAAEEEAGPRWHALDEEFAFVAECNLGGEWMAPEKLERLATIANRTWLRTLDDRLGISQEELRRHPGPSPLPCRETLLADKPVHLIPRPAQDNLARHNPWGFKVRVPAHLYNRGEHYNLAIGRGTLTEEERYKINEHIIQTIRMLERLPFPQHLRKVPEIAGGHHERMDGTGYPRQLQGGQMSIPARIMAIADIFEALTASDRPYKSGKTVSQSLAIMQKMVQEHHIDPALFALFIESGIWRDYAKRFLAPQQLDEAACQALLAEAH</sequence>